<dbReference type="AlphaFoldDB" id="A0AAD5M933"/>
<keyword evidence="1" id="KW-0812">Transmembrane</keyword>
<keyword evidence="1" id="KW-1133">Transmembrane helix</keyword>
<protein>
    <submittedName>
        <fullName evidence="2">Uncharacterized protein</fullName>
    </submittedName>
</protein>
<evidence type="ECO:0000313" key="2">
    <source>
        <dbReference type="EMBL" id="KAJ1354345.1"/>
    </source>
</evidence>
<organism evidence="2 3">
    <name type="scientific">Parelaphostrongylus tenuis</name>
    <name type="common">Meningeal worm</name>
    <dbReference type="NCBI Taxonomy" id="148309"/>
    <lineage>
        <taxon>Eukaryota</taxon>
        <taxon>Metazoa</taxon>
        <taxon>Ecdysozoa</taxon>
        <taxon>Nematoda</taxon>
        <taxon>Chromadorea</taxon>
        <taxon>Rhabditida</taxon>
        <taxon>Rhabditina</taxon>
        <taxon>Rhabditomorpha</taxon>
        <taxon>Strongyloidea</taxon>
        <taxon>Metastrongylidae</taxon>
        <taxon>Parelaphostrongylus</taxon>
    </lineage>
</organism>
<name>A0AAD5M933_PARTN</name>
<feature type="transmembrane region" description="Helical" evidence="1">
    <location>
        <begin position="6"/>
        <end position="30"/>
    </location>
</feature>
<evidence type="ECO:0000313" key="3">
    <source>
        <dbReference type="Proteomes" id="UP001196413"/>
    </source>
</evidence>
<keyword evidence="1" id="KW-0472">Membrane</keyword>
<keyword evidence="3" id="KW-1185">Reference proteome</keyword>
<dbReference type="EMBL" id="JAHQIW010002023">
    <property type="protein sequence ID" value="KAJ1354345.1"/>
    <property type="molecule type" value="Genomic_DNA"/>
</dbReference>
<feature type="non-terminal residue" evidence="2">
    <location>
        <position position="76"/>
    </location>
</feature>
<gene>
    <name evidence="2" type="ORF">KIN20_011253</name>
</gene>
<evidence type="ECO:0000256" key="1">
    <source>
        <dbReference type="SAM" id="Phobius"/>
    </source>
</evidence>
<proteinExistence type="predicted"/>
<reference evidence="2" key="1">
    <citation type="submission" date="2021-06" db="EMBL/GenBank/DDBJ databases">
        <title>Parelaphostrongylus tenuis whole genome reference sequence.</title>
        <authorList>
            <person name="Garwood T.J."/>
            <person name="Larsen P.A."/>
            <person name="Fountain-Jones N.M."/>
            <person name="Garbe J.R."/>
            <person name="Macchietto M.G."/>
            <person name="Kania S.A."/>
            <person name="Gerhold R.W."/>
            <person name="Richards J.E."/>
            <person name="Wolf T.M."/>
        </authorList>
    </citation>
    <scope>NUCLEOTIDE SEQUENCE</scope>
    <source>
        <strain evidence="2">MNPRO001-30</strain>
        <tissue evidence="2">Meninges</tissue>
    </source>
</reference>
<comment type="caution">
    <text evidence="2">The sequence shown here is derived from an EMBL/GenBank/DDBJ whole genome shotgun (WGS) entry which is preliminary data.</text>
</comment>
<accession>A0AAD5M933</accession>
<sequence length="76" mass="8746">MSIKQIYRSLVVISLIVVFGSFTTALIAFLNLVMHANIDRTYAFVRHFMVRPSHFFAVENSTYKGVDDVHDTLPRQ</sequence>
<dbReference type="Proteomes" id="UP001196413">
    <property type="component" value="Unassembled WGS sequence"/>
</dbReference>